<dbReference type="Gene3D" id="3.80.10.10">
    <property type="entry name" value="Ribonuclease Inhibitor"/>
    <property type="match status" value="3"/>
</dbReference>
<dbReference type="SUPFAM" id="SSF52047">
    <property type="entry name" value="RNI-like"/>
    <property type="match status" value="1"/>
</dbReference>
<dbReference type="SMART" id="SM00368">
    <property type="entry name" value="LRR_RI"/>
    <property type="match status" value="3"/>
</dbReference>
<sequence>MRLNRNLRRFSQPLSIITCTDKLIQNDPGFVELSLERLGENFDLDDFVYAIKANQTVKHVCFSGTFVRELQPDQWKTMLEAVGHLSTLEELQIWCSTIPIGVFRKTIECAKVLRKVYFFRITLSGTQAEFDEFAATLKDHPSLRDFRIGGFQTSDENIILDSVVEAFAEMPALEVVSLQLTGFHESVPFSGNSLARLFQSESLSDLYLSRLGLVAEHFDVIVRGMTENENLRVLDLFGNNINNEHVVSMAEALAHNTGLETLVLPCPAEDLSVESCKAISQALQVNKTLVTLNLPRSILTDEGLTHIAEGLTVNTTLKKIEVGVSKSIGGKGTDALEEMLEKNYELQRLVVSSAEKGVKEKVEFYMRLNEVGRGSLLRDGKATREQWVEMLSTVTNDLDCLFYFISMNPALCQFANTQGADVIVTEEFRPKRRHTIELGNYNSVEDEANKLKAKPRRASAF</sequence>
<dbReference type="PANTHER" id="PTHR47679:SF2">
    <property type="entry name" value="C-TERMINAL OF ROC (COR) DOMAIN-CONTAINING PROTEIN"/>
    <property type="match status" value="1"/>
</dbReference>
<organism evidence="1 2">
    <name type="scientific">Fistulifera solaris</name>
    <name type="common">Oleaginous diatom</name>
    <dbReference type="NCBI Taxonomy" id="1519565"/>
    <lineage>
        <taxon>Eukaryota</taxon>
        <taxon>Sar</taxon>
        <taxon>Stramenopiles</taxon>
        <taxon>Ochrophyta</taxon>
        <taxon>Bacillariophyta</taxon>
        <taxon>Bacillariophyceae</taxon>
        <taxon>Bacillariophycidae</taxon>
        <taxon>Naviculales</taxon>
        <taxon>Naviculaceae</taxon>
        <taxon>Fistulifera</taxon>
    </lineage>
</organism>
<dbReference type="InterPro" id="IPR032675">
    <property type="entry name" value="LRR_dom_sf"/>
</dbReference>
<dbReference type="OrthoDB" id="45061at2759"/>
<proteinExistence type="predicted"/>
<dbReference type="PANTHER" id="PTHR47679">
    <property type="entry name" value="PROTEIN TORNADO 1"/>
    <property type="match status" value="1"/>
</dbReference>
<dbReference type="Proteomes" id="UP000198406">
    <property type="component" value="Unassembled WGS sequence"/>
</dbReference>
<name>A0A1Z5K4C8_FISSO</name>
<accession>A0A1Z5K4C8</accession>
<evidence type="ECO:0000313" key="2">
    <source>
        <dbReference type="Proteomes" id="UP000198406"/>
    </source>
</evidence>
<reference evidence="1 2" key="1">
    <citation type="journal article" date="2015" name="Plant Cell">
        <title>Oil accumulation by the oleaginous diatom Fistulifera solaris as revealed by the genome and transcriptome.</title>
        <authorList>
            <person name="Tanaka T."/>
            <person name="Maeda Y."/>
            <person name="Veluchamy A."/>
            <person name="Tanaka M."/>
            <person name="Abida H."/>
            <person name="Marechal E."/>
            <person name="Bowler C."/>
            <person name="Muto M."/>
            <person name="Sunaga Y."/>
            <person name="Tanaka M."/>
            <person name="Yoshino T."/>
            <person name="Taniguchi T."/>
            <person name="Fukuda Y."/>
            <person name="Nemoto M."/>
            <person name="Matsumoto M."/>
            <person name="Wong P.S."/>
            <person name="Aburatani S."/>
            <person name="Fujibuchi W."/>
        </authorList>
    </citation>
    <scope>NUCLEOTIDE SEQUENCE [LARGE SCALE GENOMIC DNA]</scope>
    <source>
        <strain evidence="1 2">JPCC DA0580</strain>
    </source>
</reference>
<dbReference type="EMBL" id="BDSP01000153">
    <property type="protein sequence ID" value="GAX21107.1"/>
    <property type="molecule type" value="Genomic_DNA"/>
</dbReference>
<protein>
    <submittedName>
        <fullName evidence="1">Uncharacterized protein</fullName>
    </submittedName>
</protein>
<dbReference type="InParanoid" id="A0A1Z5K4C8"/>
<keyword evidence="2" id="KW-1185">Reference proteome</keyword>
<evidence type="ECO:0000313" key="1">
    <source>
        <dbReference type="EMBL" id="GAX21107.1"/>
    </source>
</evidence>
<gene>
    <name evidence="1" type="ORF">FisN_1Lh218</name>
</gene>
<comment type="caution">
    <text evidence="1">The sequence shown here is derived from an EMBL/GenBank/DDBJ whole genome shotgun (WGS) entry which is preliminary data.</text>
</comment>
<dbReference type="AlphaFoldDB" id="A0A1Z5K4C8"/>